<accession>A0A409XBB1</accession>
<dbReference type="EMBL" id="NHYE01003726">
    <property type="protein sequence ID" value="PPQ88052.1"/>
    <property type="molecule type" value="Genomic_DNA"/>
</dbReference>
<dbReference type="AlphaFoldDB" id="A0A409XBB1"/>
<feature type="compositionally biased region" description="Acidic residues" evidence="1">
    <location>
        <begin position="180"/>
        <end position="191"/>
    </location>
</feature>
<dbReference type="Proteomes" id="UP000284706">
    <property type="component" value="Unassembled WGS sequence"/>
</dbReference>
<sequence length="202" mass="23594">MTRLQFTSNEQYYLVNDDWTELSFLLSKKLLERPQFDIARWFAVRLDCLWVPWRLRVPKEIYKPRIPIGDPRGAVAELLLADGINAYYPCIQDDFDPEARFYVHLKDFGSAFYVIEDADLDIQTDISIELLDNPKLDLVNWYQCRIKEAYLQSSSIIVKSWDSDYVKRRRAASPIVISDSDSDSDDEDWETISDIPGLEPIT</sequence>
<comment type="caution">
    <text evidence="2">The sequence shown here is derived from an EMBL/GenBank/DDBJ whole genome shotgun (WGS) entry which is preliminary data.</text>
</comment>
<dbReference type="OrthoDB" id="3068533at2759"/>
<organism evidence="2 3">
    <name type="scientific">Gymnopilus dilepis</name>
    <dbReference type="NCBI Taxonomy" id="231916"/>
    <lineage>
        <taxon>Eukaryota</taxon>
        <taxon>Fungi</taxon>
        <taxon>Dikarya</taxon>
        <taxon>Basidiomycota</taxon>
        <taxon>Agaricomycotina</taxon>
        <taxon>Agaricomycetes</taxon>
        <taxon>Agaricomycetidae</taxon>
        <taxon>Agaricales</taxon>
        <taxon>Agaricineae</taxon>
        <taxon>Hymenogastraceae</taxon>
        <taxon>Gymnopilus</taxon>
    </lineage>
</organism>
<proteinExistence type="predicted"/>
<evidence type="ECO:0000256" key="1">
    <source>
        <dbReference type="SAM" id="MobiDB-lite"/>
    </source>
</evidence>
<protein>
    <submittedName>
        <fullName evidence="2">Uncharacterized protein</fullName>
    </submittedName>
</protein>
<gene>
    <name evidence="2" type="ORF">CVT26_000411</name>
</gene>
<name>A0A409XBB1_9AGAR</name>
<evidence type="ECO:0000313" key="2">
    <source>
        <dbReference type="EMBL" id="PPQ88052.1"/>
    </source>
</evidence>
<reference evidence="2 3" key="1">
    <citation type="journal article" date="2018" name="Evol. Lett.">
        <title>Horizontal gene cluster transfer increased hallucinogenic mushroom diversity.</title>
        <authorList>
            <person name="Reynolds H.T."/>
            <person name="Vijayakumar V."/>
            <person name="Gluck-Thaler E."/>
            <person name="Korotkin H.B."/>
            <person name="Matheny P.B."/>
            <person name="Slot J.C."/>
        </authorList>
    </citation>
    <scope>NUCLEOTIDE SEQUENCE [LARGE SCALE GENOMIC DNA]</scope>
    <source>
        <strain evidence="2 3">SRW20</strain>
    </source>
</reference>
<feature type="non-terminal residue" evidence="2">
    <location>
        <position position="202"/>
    </location>
</feature>
<feature type="region of interest" description="Disordered" evidence="1">
    <location>
        <begin position="177"/>
        <end position="202"/>
    </location>
</feature>
<keyword evidence="3" id="KW-1185">Reference proteome</keyword>
<dbReference type="InParanoid" id="A0A409XBB1"/>
<evidence type="ECO:0000313" key="3">
    <source>
        <dbReference type="Proteomes" id="UP000284706"/>
    </source>
</evidence>